<evidence type="ECO:0000313" key="2">
    <source>
        <dbReference type="EMBL" id="PRI11331.1"/>
    </source>
</evidence>
<keyword evidence="1" id="KW-0472">Membrane</keyword>
<evidence type="ECO:0000256" key="1">
    <source>
        <dbReference type="SAM" id="Phobius"/>
    </source>
</evidence>
<feature type="transmembrane region" description="Helical" evidence="1">
    <location>
        <begin position="67"/>
        <end position="86"/>
    </location>
</feature>
<protein>
    <submittedName>
        <fullName evidence="2">Branched-chain amino acid transporter AzlD</fullName>
    </submittedName>
</protein>
<organism evidence="2 3">
    <name type="scientific">Leucobacter massiliensis</name>
    <dbReference type="NCBI Taxonomy" id="1686285"/>
    <lineage>
        <taxon>Bacteria</taxon>
        <taxon>Bacillati</taxon>
        <taxon>Actinomycetota</taxon>
        <taxon>Actinomycetes</taxon>
        <taxon>Micrococcales</taxon>
        <taxon>Microbacteriaceae</taxon>
        <taxon>Leucobacter</taxon>
    </lineage>
</organism>
<keyword evidence="3" id="KW-1185">Reference proteome</keyword>
<dbReference type="Proteomes" id="UP000238650">
    <property type="component" value="Unassembled WGS sequence"/>
</dbReference>
<accession>A0A2S9QP08</accession>
<dbReference type="InterPro" id="IPR008407">
    <property type="entry name" value="Brnchd-chn_aa_trnsp_AzlD"/>
</dbReference>
<feature type="transmembrane region" description="Helical" evidence="1">
    <location>
        <begin position="6"/>
        <end position="31"/>
    </location>
</feature>
<sequence length="110" mass="11868">MTEAAIPYLIAAIAISGLITFGLRALPFAILKPLRRSRLVQRLGIWMPAGLLCILVIAVLRDEILARPGYLWAIAAATAVTVIVHLTCKRRALLSIAAGTACYVVLLNVF</sequence>
<comment type="caution">
    <text evidence="2">The sequence shown here is derived from an EMBL/GenBank/DDBJ whole genome shotgun (WGS) entry which is preliminary data.</text>
</comment>
<dbReference type="EMBL" id="MWZD01000017">
    <property type="protein sequence ID" value="PRI11331.1"/>
    <property type="molecule type" value="Genomic_DNA"/>
</dbReference>
<reference evidence="2 3" key="1">
    <citation type="journal article" date="2017" name="New Microbes New Infect">
        <title>Genome sequence of 'Leucobacter massiliensis' sp. nov. isolated from human pharynx after travel to the 2014 Hajj.</title>
        <authorList>
            <person name="Leangapichart T."/>
            <person name="Gautret P."/>
            <person name="Nguyen T.T."/>
            <person name="Armstrong N."/>
            <person name="Rolain J.M."/>
        </authorList>
    </citation>
    <scope>NUCLEOTIDE SEQUENCE [LARGE SCALE GENOMIC DNA]</scope>
    <source>
        <strain evidence="2 3">122RC15</strain>
    </source>
</reference>
<feature type="transmembrane region" description="Helical" evidence="1">
    <location>
        <begin position="93"/>
        <end position="109"/>
    </location>
</feature>
<dbReference type="OrthoDB" id="5324916at2"/>
<keyword evidence="1" id="KW-0812">Transmembrane</keyword>
<feature type="transmembrane region" description="Helical" evidence="1">
    <location>
        <begin position="43"/>
        <end position="61"/>
    </location>
</feature>
<dbReference type="AlphaFoldDB" id="A0A2S9QP08"/>
<dbReference type="Pfam" id="PF05437">
    <property type="entry name" value="AzlD"/>
    <property type="match status" value="1"/>
</dbReference>
<evidence type="ECO:0000313" key="3">
    <source>
        <dbReference type="Proteomes" id="UP000238650"/>
    </source>
</evidence>
<keyword evidence="1" id="KW-1133">Transmembrane helix</keyword>
<dbReference type="PIRSF" id="PIRSF003203">
    <property type="entry name" value="AzlD"/>
    <property type="match status" value="1"/>
</dbReference>
<proteinExistence type="predicted"/>
<gene>
    <name evidence="2" type="ORF">B4915_07760</name>
</gene>
<name>A0A2S9QP08_9MICO</name>